<evidence type="ECO:0000256" key="3">
    <source>
        <dbReference type="ARBA" id="ARBA00004910"/>
    </source>
</evidence>
<keyword evidence="12 17" id="KW-0378">Hydrolase</keyword>
<proteinExistence type="inferred from homology"/>
<dbReference type="GO" id="GO:0009231">
    <property type="term" value="P:riboflavin biosynthetic process"/>
    <property type="evidence" value="ECO:0007669"/>
    <property type="project" value="UniProtKB-UniPathway"/>
</dbReference>
<evidence type="ECO:0000256" key="8">
    <source>
        <dbReference type="ARBA" id="ARBA00022833"/>
    </source>
</evidence>
<dbReference type="Pfam" id="PF01872">
    <property type="entry name" value="RibD_C"/>
    <property type="match status" value="1"/>
</dbReference>
<comment type="pathway">
    <text evidence="2 12">Cofactor biosynthesis; riboflavin biosynthesis; 5-amino-6-(D-ribitylamino)uracil from GTP: step 2/4.</text>
</comment>
<dbReference type="EMBL" id="CP049056">
    <property type="protein sequence ID" value="QIE57740.1"/>
    <property type="molecule type" value="Genomic_DNA"/>
</dbReference>
<keyword evidence="9 12" id="KW-0521">NADP</keyword>
<evidence type="ECO:0000256" key="2">
    <source>
        <dbReference type="ARBA" id="ARBA00004882"/>
    </source>
</evidence>
<name>A0A7M3T6V9_9RHOB</name>
<evidence type="ECO:0000313" key="18">
    <source>
        <dbReference type="Proteomes" id="UP000503336"/>
    </source>
</evidence>
<accession>A0A7M3T6V9</accession>
<dbReference type="KEGG" id="hdh:G5B40_03725"/>
<dbReference type="EC" id="3.5.4.26" evidence="12"/>
<feature type="binding site" evidence="14">
    <location>
        <position position="194"/>
    </location>
    <ligand>
        <name>NADP(+)</name>
        <dbReference type="ChEBI" id="CHEBI:58349"/>
    </ligand>
</feature>
<dbReference type="PROSITE" id="PS00903">
    <property type="entry name" value="CYT_DCMP_DEAMINASES_1"/>
    <property type="match status" value="1"/>
</dbReference>
<dbReference type="InterPro" id="IPR004794">
    <property type="entry name" value="Eubact_RibD"/>
</dbReference>
<feature type="active site" description="Proton donor" evidence="13">
    <location>
        <position position="46"/>
    </location>
</feature>
<feature type="binding site" evidence="15">
    <location>
        <position position="82"/>
    </location>
    <ligand>
        <name>Zn(2+)</name>
        <dbReference type="ChEBI" id="CHEBI:29105"/>
        <note>catalytic</note>
    </ligand>
</feature>
<evidence type="ECO:0000256" key="11">
    <source>
        <dbReference type="ARBA" id="ARBA00023268"/>
    </source>
</evidence>
<dbReference type="UniPathway" id="UPA00275">
    <property type="reaction ID" value="UER00401"/>
</dbReference>
<reference evidence="17 18" key="1">
    <citation type="submission" date="2020-02" db="EMBL/GenBank/DDBJ databases">
        <title>complete genome sequence of Rhodobacteraceae bacterium.</title>
        <authorList>
            <person name="Park J."/>
            <person name="Kim Y.-S."/>
            <person name="Kim K.-H."/>
        </authorList>
    </citation>
    <scope>NUCLEOTIDE SEQUENCE [LARGE SCALE GENOMIC DNA]</scope>
    <source>
        <strain evidence="17 18">RR4-56</strain>
    </source>
</reference>
<feature type="binding site" evidence="14">
    <location>
        <position position="205"/>
    </location>
    <ligand>
        <name>substrate</name>
    </ligand>
</feature>
<dbReference type="PANTHER" id="PTHR38011">
    <property type="entry name" value="DIHYDROFOLATE REDUCTASE FAMILY PROTEIN (AFU_ORTHOLOGUE AFUA_8G06820)"/>
    <property type="match status" value="1"/>
</dbReference>
<dbReference type="CDD" id="cd01284">
    <property type="entry name" value="Riboflavin_deaminase-reductase"/>
    <property type="match status" value="1"/>
</dbReference>
<evidence type="ECO:0000256" key="1">
    <source>
        <dbReference type="ARBA" id="ARBA00002151"/>
    </source>
</evidence>
<dbReference type="InterPro" id="IPR002125">
    <property type="entry name" value="CMP_dCMP_dom"/>
</dbReference>
<evidence type="ECO:0000256" key="7">
    <source>
        <dbReference type="ARBA" id="ARBA00022723"/>
    </source>
</evidence>
<sequence>MAAAIALARRGVGRVWPNPAVGCVIVSGGRVVGRGWTQPGGRPHAEAMALAAAESLSPGAARGATVYVSLEPCAHFGRTPPCADALIAAGVARVVAPMEDPDPRVSGGGFARLRAAGLAVETGLMAAEAASVNAGFLMRQRARRPFLTLKLAATLDGRIATASGESRWITGPAARARVHLLRARNDGVLVGAATARADDPALDIRIPGLQDHAPLRLVIDAALTLPPTLKLAAPSQAAMAWRLHDRNIAGAAADWGEPVAIAPGTDGRLDLHDMMAVLGARGLTRVLCEGGGRLGAALLRAGLVDEMVWFSAGAAIGAEGAPALGPLGLAHLAGAPRFDPVHHERLGKDLMSVWRPRRET</sequence>
<evidence type="ECO:0000256" key="15">
    <source>
        <dbReference type="PIRSR" id="PIRSR006769-3"/>
    </source>
</evidence>
<evidence type="ECO:0000256" key="6">
    <source>
        <dbReference type="ARBA" id="ARBA00022619"/>
    </source>
</evidence>
<feature type="binding site" evidence="14">
    <location>
        <begin position="291"/>
        <end position="297"/>
    </location>
    <ligand>
        <name>NADP(+)</name>
        <dbReference type="ChEBI" id="CHEBI:58349"/>
    </ligand>
</feature>
<evidence type="ECO:0000256" key="4">
    <source>
        <dbReference type="ARBA" id="ARBA00005259"/>
    </source>
</evidence>
<dbReference type="InterPro" id="IPR002734">
    <property type="entry name" value="RibDG_C"/>
</dbReference>
<feature type="binding site" evidence="15">
    <location>
        <position position="44"/>
    </location>
    <ligand>
        <name>Zn(2+)</name>
        <dbReference type="ChEBI" id="CHEBI:29105"/>
        <note>catalytic</note>
    </ligand>
</feature>
<dbReference type="GO" id="GO:0050661">
    <property type="term" value="F:NADP binding"/>
    <property type="evidence" value="ECO:0007669"/>
    <property type="project" value="InterPro"/>
</dbReference>
<dbReference type="Gene3D" id="3.40.430.10">
    <property type="entry name" value="Dihydrofolate Reductase, subunit A"/>
    <property type="match status" value="1"/>
</dbReference>
<dbReference type="PIRSF" id="PIRSF006769">
    <property type="entry name" value="RibD"/>
    <property type="match status" value="1"/>
</dbReference>
<evidence type="ECO:0000256" key="12">
    <source>
        <dbReference type="PIRNR" id="PIRNR006769"/>
    </source>
</evidence>
<dbReference type="PANTHER" id="PTHR38011:SF7">
    <property type="entry name" value="2,5-DIAMINO-6-RIBOSYLAMINO-4(3H)-PYRIMIDINONE 5'-PHOSPHATE REDUCTASE"/>
    <property type="match status" value="1"/>
</dbReference>
<keyword evidence="7 12" id="KW-0479">Metal-binding</keyword>
<dbReference type="Gene3D" id="3.40.140.10">
    <property type="entry name" value="Cytidine Deaminase, domain 2"/>
    <property type="match status" value="1"/>
</dbReference>
<dbReference type="GO" id="GO:0008835">
    <property type="term" value="F:diaminohydroxyphosphoribosylaminopyrimidine deaminase activity"/>
    <property type="evidence" value="ECO:0007669"/>
    <property type="project" value="UniProtKB-EC"/>
</dbReference>
<feature type="binding site" evidence="14">
    <location>
        <position position="166"/>
    </location>
    <ligand>
        <name>substrate</name>
    </ligand>
</feature>
<dbReference type="InterPro" id="IPR016192">
    <property type="entry name" value="APOBEC/CMP_deaminase_Zn-bd"/>
</dbReference>
<dbReference type="InterPro" id="IPR050765">
    <property type="entry name" value="Riboflavin_Biosynth_HTPR"/>
</dbReference>
<keyword evidence="11" id="KW-0511">Multifunctional enzyme</keyword>
<comment type="similarity">
    <text evidence="5 12">In the C-terminal section; belongs to the HTP reductase family.</text>
</comment>
<dbReference type="GO" id="GO:0008270">
    <property type="term" value="F:zinc ion binding"/>
    <property type="evidence" value="ECO:0007669"/>
    <property type="project" value="InterPro"/>
</dbReference>
<feature type="domain" description="CMP/dCMP-type deaminase" evidence="16">
    <location>
        <begin position="1"/>
        <end position="121"/>
    </location>
</feature>
<dbReference type="SUPFAM" id="SSF53597">
    <property type="entry name" value="Dihydrofolate reductase-like"/>
    <property type="match status" value="1"/>
</dbReference>
<feature type="binding site" evidence="14">
    <location>
        <position position="202"/>
    </location>
    <ligand>
        <name>substrate</name>
    </ligand>
</feature>
<dbReference type="InterPro" id="IPR024072">
    <property type="entry name" value="DHFR-like_dom_sf"/>
</dbReference>
<keyword evidence="8 12" id="KW-0862">Zinc</keyword>
<comment type="catalytic activity">
    <reaction evidence="12">
        <text>2,5-diamino-6-hydroxy-4-(5-phosphoribosylamino)-pyrimidine + H2O + H(+) = 5-amino-6-(5-phospho-D-ribosylamino)uracil + NH4(+)</text>
        <dbReference type="Rhea" id="RHEA:21868"/>
        <dbReference type="ChEBI" id="CHEBI:15377"/>
        <dbReference type="ChEBI" id="CHEBI:15378"/>
        <dbReference type="ChEBI" id="CHEBI:28938"/>
        <dbReference type="ChEBI" id="CHEBI:58453"/>
        <dbReference type="ChEBI" id="CHEBI:58614"/>
        <dbReference type="EC" id="3.5.4.26"/>
    </reaction>
</comment>
<evidence type="ECO:0000313" key="17">
    <source>
        <dbReference type="EMBL" id="QIE57740.1"/>
    </source>
</evidence>
<dbReference type="SUPFAM" id="SSF53927">
    <property type="entry name" value="Cytidine deaminase-like"/>
    <property type="match status" value="1"/>
</dbReference>
<dbReference type="GO" id="GO:0008703">
    <property type="term" value="F:5-amino-6-(5-phosphoribosylamino)uracil reductase activity"/>
    <property type="evidence" value="ECO:0007669"/>
    <property type="project" value="UniProtKB-EC"/>
</dbReference>
<protein>
    <recommendedName>
        <fullName evidence="12">Riboflavin biosynthesis protein RibD</fullName>
    </recommendedName>
    <domain>
        <recommendedName>
            <fullName evidence="12">Diaminohydroxyphosphoribosylaminopyrimidine deaminase</fullName>
            <shortName evidence="12">DRAP deaminase</shortName>
            <ecNumber evidence="12">3.5.4.26</ecNumber>
        </recommendedName>
        <alternativeName>
            <fullName evidence="12">Riboflavin-specific deaminase</fullName>
        </alternativeName>
    </domain>
    <domain>
        <recommendedName>
            <fullName evidence="12">5-amino-6-(5-phosphoribosylamino)uracil reductase</fullName>
            <ecNumber evidence="12">1.1.1.193</ecNumber>
        </recommendedName>
        <alternativeName>
            <fullName evidence="12">HTP reductase</fullName>
        </alternativeName>
    </domain>
</protein>
<dbReference type="InterPro" id="IPR011549">
    <property type="entry name" value="RibD_C"/>
</dbReference>
<dbReference type="EC" id="1.1.1.193" evidence="12"/>
<keyword evidence="6 12" id="KW-0686">Riboflavin biosynthesis</keyword>
<evidence type="ECO:0000259" key="16">
    <source>
        <dbReference type="PROSITE" id="PS51747"/>
    </source>
</evidence>
<evidence type="ECO:0000256" key="14">
    <source>
        <dbReference type="PIRSR" id="PIRSR006769-2"/>
    </source>
</evidence>
<comment type="pathway">
    <text evidence="3 12">Cofactor biosynthesis; riboflavin biosynthesis; 5-amino-6-(D-ribitylamino)uracil from GTP: step 3/4.</text>
</comment>
<evidence type="ECO:0000256" key="13">
    <source>
        <dbReference type="PIRSR" id="PIRSR006769-1"/>
    </source>
</evidence>
<organism evidence="17 18">
    <name type="scientific">Pikeienuella piscinae</name>
    <dbReference type="NCBI Taxonomy" id="2748098"/>
    <lineage>
        <taxon>Bacteria</taxon>
        <taxon>Pseudomonadati</taxon>
        <taxon>Pseudomonadota</taxon>
        <taxon>Alphaproteobacteria</taxon>
        <taxon>Rhodobacterales</taxon>
        <taxon>Paracoccaceae</taxon>
        <taxon>Pikeienuella</taxon>
    </lineage>
</organism>
<feature type="binding site" evidence="14">
    <location>
        <position position="182"/>
    </location>
    <ligand>
        <name>substrate</name>
    </ligand>
</feature>
<evidence type="ECO:0000256" key="9">
    <source>
        <dbReference type="ARBA" id="ARBA00022857"/>
    </source>
</evidence>
<feature type="binding site" evidence="14">
    <location>
        <position position="168"/>
    </location>
    <ligand>
        <name>NADP(+)</name>
        <dbReference type="ChEBI" id="CHEBI:58349"/>
    </ligand>
</feature>
<dbReference type="Pfam" id="PF00383">
    <property type="entry name" value="dCMP_cyt_deam_1"/>
    <property type="match status" value="1"/>
</dbReference>
<comment type="similarity">
    <text evidence="4 12">In the N-terminal section; belongs to the cytidine and deoxycytidylate deaminase family.</text>
</comment>
<gene>
    <name evidence="17" type="primary">ribD</name>
    <name evidence="17" type="ORF">G5B40_03725</name>
</gene>
<dbReference type="AlphaFoldDB" id="A0A7M3T6V9"/>
<evidence type="ECO:0000256" key="10">
    <source>
        <dbReference type="ARBA" id="ARBA00023002"/>
    </source>
</evidence>
<dbReference type="NCBIfam" id="TIGR00326">
    <property type="entry name" value="eubact_ribD"/>
    <property type="match status" value="1"/>
</dbReference>
<evidence type="ECO:0000256" key="5">
    <source>
        <dbReference type="ARBA" id="ARBA00007417"/>
    </source>
</evidence>
<feature type="binding site" evidence="14">
    <location>
        <position position="198"/>
    </location>
    <ligand>
        <name>NADP(+)</name>
        <dbReference type="ChEBI" id="CHEBI:58349"/>
    </ligand>
</feature>
<comment type="catalytic activity">
    <reaction evidence="12">
        <text>5-amino-6-(5-phospho-D-ribitylamino)uracil + NADP(+) = 5-amino-6-(5-phospho-D-ribosylamino)uracil + NADPH + H(+)</text>
        <dbReference type="Rhea" id="RHEA:17845"/>
        <dbReference type="ChEBI" id="CHEBI:15378"/>
        <dbReference type="ChEBI" id="CHEBI:57783"/>
        <dbReference type="ChEBI" id="CHEBI:58349"/>
        <dbReference type="ChEBI" id="CHEBI:58421"/>
        <dbReference type="ChEBI" id="CHEBI:58453"/>
        <dbReference type="EC" id="1.1.1.193"/>
    </reaction>
</comment>
<feature type="binding site" evidence="14">
    <location>
        <position position="152"/>
    </location>
    <ligand>
        <name>NADP(+)</name>
        <dbReference type="ChEBI" id="CHEBI:58349"/>
    </ligand>
</feature>
<keyword evidence="18" id="KW-1185">Reference proteome</keyword>
<dbReference type="PROSITE" id="PS51747">
    <property type="entry name" value="CYT_DCMP_DEAMINASES_2"/>
    <property type="match status" value="1"/>
</dbReference>
<dbReference type="InterPro" id="IPR016193">
    <property type="entry name" value="Cytidine_deaminase-like"/>
</dbReference>
<feature type="binding site" evidence="14">
    <location>
        <position position="289"/>
    </location>
    <ligand>
        <name>substrate</name>
    </ligand>
</feature>
<comment type="cofactor">
    <cofactor evidence="12 15">
        <name>Zn(2+)</name>
        <dbReference type="ChEBI" id="CHEBI:29105"/>
    </cofactor>
    <text evidence="12 15">Binds 1 zinc ion.</text>
</comment>
<dbReference type="NCBIfam" id="TIGR00227">
    <property type="entry name" value="ribD_Cterm"/>
    <property type="match status" value="1"/>
</dbReference>
<comment type="function">
    <text evidence="1 12">Converts 2,5-diamino-6-(ribosylamino)-4(3h)-pyrimidinone 5'-phosphate into 5-amino-6-(ribosylamino)-2,4(1h,3h)-pyrimidinedione 5'-phosphate.</text>
</comment>
<dbReference type="Proteomes" id="UP000503336">
    <property type="component" value="Chromosome"/>
</dbReference>
<feature type="binding site" evidence="15">
    <location>
        <position position="73"/>
    </location>
    <ligand>
        <name>Zn(2+)</name>
        <dbReference type="ChEBI" id="CHEBI:29105"/>
        <note>catalytic</note>
    </ligand>
</feature>
<keyword evidence="10 12" id="KW-0560">Oxidoreductase</keyword>